<feature type="compositionally biased region" description="Polar residues" evidence="1">
    <location>
        <begin position="94"/>
        <end position="110"/>
    </location>
</feature>
<feature type="compositionally biased region" description="Polar residues" evidence="1">
    <location>
        <begin position="125"/>
        <end position="149"/>
    </location>
</feature>
<feature type="region of interest" description="Disordered" evidence="1">
    <location>
        <begin position="1"/>
        <end position="54"/>
    </location>
</feature>
<keyword evidence="4" id="KW-1185">Reference proteome</keyword>
<feature type="compositionally biased region" description="Low complexity" evidence="1">
    <location>
        <begin position="203"/>
        <end position="215"/>
    </location>
</feature>
<dbReference type="Proteomes" id="UP000266841">
    <property type="component" value="Unassembled WGS sequence"/>
</dbReference>
<dbReference type="OrthoDB" id="40982at2759"/>
<feature type="region of interest" description="Disordered" evidence="1">
    <location>
        <begin position="94"/>
        <end position="167"/>
    </location>
</feature>
<feature type="region of interest" description="Disordered" evidence="1">
    <location>
        <begin position="195"/>
        <end position="215"/>
    </location>
</feature>
<keyword evidence="2" id="KW-0472">Membrane</keyword>
<feature type="transmembrane region" description="Helical" evidence="2">
    <location>
        <begin position="372"/>
        <end position="395"/>
    </location>
</feature>
<evidence type="ECO:0000256" key="2">
    <source>
        <dbReference type="SAM" id="Phobius"/>
    </source>
</evidence>
<evidence type="ECO:0000313" key="3">
    <source>
        <dbReference type="EMBL" id="EJK46972.1"/>
    </source>
</evidence>
<feature type="transmembrane region" description="Helical" evidence="2">
    <location>
        <begin position="301"/>
        <end position="318"/>
    </location>
</feature>
<organism evidence="3 4">
    <name type="scientific">Thalassiosira oceanica</name>
    <name type="common">Marine diatom</name>
    <dbReference type="NCBI Taxonomy" id="159749"/>
    <lineage>
        <taxon>Eukaryota</taxon>
        <taxon>Sar</taxon>
        <taxon>Stramenopiles</taxon>
        <taxon>Ochrophyta</taxon>
        <taxon>Bacillariophyta</taxon>
        <taxon>Coscinodiscophyceae</taxon>
        <taxon>Thalassiosirophycidae</taxon>
        <taxon>Thalassiosirales</taxon>
        <taxon>Thalassiosiraceae</taxon>
        <taxon>Thalassiosira</taxon>
    </lineage>
</organism>
<keyword evidence="2" id="KW-0812">Transmembrane</keyword>
<evidence type="ECO:0000256" key="1">
    <source>
        <dbReference type="SAM" id="MobiDB-lite"/>
    </source>
</evidence>
<keyword evidence="2" id="KW-1133">Transmembrane helix</keyword>
<sequence length="426" mass="47782">MLAGCSVPPVKGSRPETSPPKLLPGESYEGKMPTPALRKRMANTKGAHPPNPSPAVDLFLYPQAAKSFLDGLEREDDLLRNVLGLGELNLSFHSTAPSASPSSICPTASTSSQSYQYQHRPSPPTASQSYQYQHRPSPPTASQSYQYQHRPSPRPSFAHSTEADSTDKVLKMRVPEVQEIKASIQAGIAASKAGFEASPSSGQYNEYEQQQRQYEEQQNGNYNNYASSSVCKWWNYRCRIRMQRYQQYAQQNGENGGQNGEGAYMRAMLPDWFFFFGGEIEQDDRAREEMGLGQNEGSTKFVYAWLIVMFVGLTVFAMRSMWVGKDRLGVIVSLLIFGQFSLLNLLTSVQAIETDNRYLEDSTYGWYGQFSVLLAYTDFWIMLHCFLAAAVLGLLRLLDRRASTAEAVQEDIEGYRREEDAVGEHA</sequence>
<name>K0RJU6_THAOC</name>
<dbReference type="EMBL" id="AGNL01047432">
    <property type="protein sequence ID" value="EJK46972.1"/>
    <property type="molecule type" value="Genomic_DNA"/>
</dbReference>
<dbReference type="eggNOG" id="ENOG502QYEP">
    <property type="taxonomic scope" value="Eukaryota"/>
</dbReference>
<dbReference type="AlphaFoldDB" id="K0RJU6"/>
<gene>
    <name evidence="3" type="ORF">THAOC_34341</name>
</gene>
<proteinExistence type="predicted"/>
<comment type="caution">
    <text evidence="3">The sequence shown here is derived from an EMBL/GenBank/DDBJ whole genome shotgun (WGS) entry which is preliminary data.</text>
</comment>
<accession>K0RJU6</accession>
<evidence type="ECO:0000313" key="4">
    <source>
        <dbReference type="Proteomes" id="UP000266841"/>
    </source>
</evidence>
<reference evidence="3 4" key="1">
    <citation type="journal article" date="2012" name="Genome Biol.">
        <title>Genome and low-iron response of an oceanic diatom adapted to chronic iron limitation.</title>
        <authorList>
            <person name="Lommer M."/>
            <person name="Specht M."/>
            <person name="Roy A.S."/>
            <person name="Kraemer L."/>
            <person name="Andreson R."/>
            <person name="Gutowska M.A."/>
            <person name="Wolf J."/>
            <person name="Bergner S.V."/>
            <person name="Schilhabel M.B."/>
            <person name="Klostermeier U.C."/>
            <person name="Beiko R.G."/>
            <person name="Rosenstiel P."/>
            <person name="Hippler M."/>
            <person name="Laroche J."/>
        </authorList>
    </citation>
    <scope>NUCLEOTIDE SEQUENCE [LARGE SCALE GENOMIC DNA]</scope>
    <source>
        <strain evidence="3 4">CCMP1005</strain>
    </source>
</reference>
<protein>
    <submittedName>
        <fullName evidence="3">Uncharacterized protein</fullName>
    </submittedName>
</protein>
<feature type="transmembrane region" description="Helical" evidence="2">
    <location>
        <begin position="330"/>
        <end position="352"/>
    </location>
</feature>